<dbReference type="PROSITE" id="PS01229">
    <property type="entry name" value="COF_2"/>
    <property type="match status" value="1"/>
</dbReference>
<reference evidence="16" key="1">
    <citation type="submission" date="2011-07" db="EMBL/GenBank/DDBJ databases">
        <authorList>
            <consortium name="Caenorhabditis brenneri Sequencing and Analysis Consortium"/>
            <person name="Wilson R.K."/>
        </authorList>
    </citation>
    <scope>NUCLEOTIDE SEQUENCE [LARGE SCALE GENOMIC DNA]</scope>
    <source>
        <strain evidence="16">PB2801</strain>
    </source>
</reference>
<keyword evidence="4 13" id="KW-0812">Transmembrane</keyword>
<name>G0MW68_CAEBE</name>
<dbReference type="NCBIfam" id="TIGR01657">
    <property type="entry name" value="P-ATPase-V"/>
    <property type="match status" value="1"/>
</dbReference>
<evidence type="ECO:0000256" key="4">
    <source>
        <dbReference type="ARBA" id="ARBA00022692"/>
    </source>
</evidence>
<dbReference type="SFLD" id="SFLDG00002">
    <property type="entry name" value="C1.7:_P-type_atpase_like"/>
    <property type="match status" value="1"/>
</dbReference>
<keyword evidence="6" id="KW-0547">Nucleotide-binding</keyword>
<organism evidence="16">
    <name type="scientific">Caenorhabditis brenneri</name>
    <name type="common">Nematode worm</name>
    <dbReference type="NCBI Taxonomy" id="135651"/>
    <lineage>
        <taxon>Eukaryota</taxon>
        <taxon>Metazoa</taxon>
        <taxon>Ecdysozoa</taxon>
        <taxon>Nematoda</taxon>
        <taxon>Chromadorea</taxon>
        <taxon>Rhabditida</taxon>
        <taxon>Rhabditina</taxon>
        <taxon>Rhabditomorpha</taxon>
        <taxon>Rhabditoidea</taxon>
        <taxon>Rhabditidae</taxon>
        <taxon>Peloderinae</taxon>
        <taxon>Caenorhabditis</taxon>
    </lineage>
</organism>
<dbReference type="PANTHER" id="PTHR45630">
    <property type="entry name" value="CATION-TRANSPORTING ATPASE-RELATED"/>
    <property type="match status" value="1"/>
</dbReference>
<dbReference type="InterPro" id="IPR023299">
    <property type="entry name" value="ATPase_P-typ_cyto_dom_N"/>
</dbReference>
<keyword evidence="8" id="KW-0460">Magnesium</keyword>
<protein>
    <recommendedName>
        <fullName evidence="14">P-type ATPase A domain-containing protein</fullName>
    </recommendedName>
</protein>
<evidence type="ECO:0000256" key="13">
    <source>
        <dbReference type="SAM" id="Phobius"/>
    </source>
</evidence>
<keyword evidence="10 13" id="KW-1133">Transmembrane helix</keyword>
<evidence type="ECO:0000256" key="1">
    <source>
        <dbReference type="ARBA" id="ARBA00004141"/>
    </source>
</evidence>
<dbReference type="HOGENOM" id="CLU_001828_0_0_1"/>
<dbReference type="AlphaFoldDB" id="G0MW68"/>
<dbReference type="OrthoDB" id="48943at2759"/>
<dbReference type="Gene3D" id="3.40.1110.10">
    <property type="entry name" value="Calcium-transporting ATPase, cytoplasmic domain N"/>
    <property type="match status" value="1"/>
</dbReference>
<dbReference type="GO" id="GO:0005524">
    <property type="term" value="F:ATP binding"/>
    <property type="evidence" value="ECO:0007669"/>
    <property type="project" value="UniProtKB-KW"/>
</dbReference>
<dbReference type="FunFam" id="3.40.50.1000:FF:000068">
    <property type="entry name" value="Cation-transporting ATPase"/>
    <property type="match status" value="1"/>
</dbReference>
<feature type="transmembrane region" description="Helical" evidence="13">
    <location>
        <begin position="813"/>
        <end position="829"/>
    </location>
</feature>
<dbReference type="Pfam" id="PF00122">
    <property type="entry name" value="E1-E2_ATPase"/>
    <property type="match status" value="1"/>
</dbReference>
<dbReference type="GO" id="GO:0015203">
    <property type="term" value="F:polyamine transmembrane transporter activity"/>
    <property type="evidence" value="ECO:0007669"/>
    <property type="project" value="TreeGrafter"/>
</dbReference>
<keyword evidence="3" id="KW-0597">Phosphoprotein</keyword>
<dbReference type="InterPro" id="IPR001757">
    <property type="entry name" value="P_typ_ATPase"/>
</dbReference>
<keyword evidence="11 13" id="KW-0472">Membrane</keyword>
<evidence type="ECO:0000256" key="9">
    <source>
        <dbReference type="ARBA" id="ARBA00022967"/>
    </source>
</evidence>
<evidence type="ECO:0000313" key="15">
    <source>
        <dbReference type="EMBL" id="EGT45878.1"/>
    </source>
</evidence>
<dbReference type="CDD" id="cd07542">
    <property type="entry name" value="P-type_ATPase_cation"/>
    <property type="match status" value="1"/>
</dbReference>
<dbReference type="NCBIfam" id="TIGR01494">
    <property type="entry name" value="ATPase_P-type"/>
    <property type="match status" value="2"/>
</dbReference>
<evidence type="ECO:0000256" key="6">
    <source>
        <dbReference type="ARBA" id="ARBA00022741"/>
    </source>
</evidence>
<evidence type="ECO:0000256" key="11">
    <source>
        <dbReference type="ARBA" id="ARBA00023136"/>
    </source>
</evidence>
<dbReference type="FunFam" id="1.20.1110.10:FF:000023">
    <property type="entry name" value="Cation-transporting ATPase"/>
    <property type="match status" value="1"/>
</dbReference>
<feature type="transmembrane region" description="Helical" evidence="13">
    <location>
        <begin position="893"/>
        <end position="913"/>
    </location>
</feature>
<feature type="transmembrane region" description="Helical" evidence="13">
    <location>
        <begin position="321"/>
        <end position="346"/>
    </location>
</feature>
<evidence type="ECO:0000256" key="10">
    <source>
        <dbReference type="ARBA" id="ARBA00022989"/>
    </source>
</evidence>
<dbReference type="eggNOG" id="KOG0208">
    <property type="taxonomic scope" value="Eukaryota"/>
</dbReference>
<feature type="transmembrane region" description="Helical" evidence="13">
    <location>
        <begin position="962"/>
        <end position="982"/>
    </location>
</feature>
<dbReference type="Pfam" id="PF13246">
    <property type="entry name" value="Cation_ATPase"/>
    <property type="match status" value="1"/>
</dbReference>
<feature type="transmembrane region" description="Helical" evidence="13">
    <location>
        <begin position="82"/>
        <end position="105"/>
    </location>
</feature>
<dbReference type="InterPro" id="IPR018303">
    <property type="entry name" value="ATPase_P-typ_P_site"/>
</dbReference>
<evidence type="ECO:0000256" key="3">
    <source>
        <dbReference type="ARBA" id="ARBA00022553"/>
    </source>
</evidence>
<dbReference type="EMBL" id="GL379816">
    <property type="protein sequence ID" value="EGT45878.1"/>
    <property type="molecule type" value="Genomic_DNA"/>
</dbReference>
<dbReference type="InterPro" id="IPR006544">
    <property type="entry name" value="P-type_TPase_V"/>
</dbReference>
<evidence type="ECO:0000256" key="2">
    <source>
        <dbReference type="ARBA" id="ARBA00006000"/>
    </source>
</evidence>
<keyword evidence="5" id="KW-0479">Metal-binding</keyword>
<dbReference type="Gene3D" id="1.20.1110.10">
    <property type="entry name" value="Calcium-transporting ATPase, transmembrane domain"/>
    <property type="match status" value="1"/>
</dbReference>
<feature type="domain" description="P-type ATPase A" evidence="14">
    <location>
        <begin position="155"/>
        <end position="275"/>
    </location>
</feature>
<keyword evidence="7" id="KW-0067">ATP-binding</keyword>
<evidence type="ECO:0000256" key="7">
    <source>
        <dbReference type="ARBA" id="ARBA00022840"/>
    </source>
</evidence>
<dbReference type="InterPro" id="IPR036412">
    <property type="entry name" value="HAD-like_sf"/>
</dbReference>
<feature type="transmembrane region" description="Helical" evidence="13">
    <location>
        <begin position="850"/>
        <end position="873"/>
    </location>
</feature>
<dbReference type="Gene3D" id="2.70.150.10">
    <property type="entry name" value="Calcium-transporting ATPase, cytoplasmic transduction domain A"/>
    <property type="match status" value="1"/>
</dbReference>
<dbReference type="InterPro" id="IPR044492">
    <property type="entry name" value="P_typ_ATPase_HD_dom"/>
</dbReference>
<dbReference type="PROSITE" id="PS00154">
    <property type="entry name" value="ATPASE_E1_E2"/>
    <property type="match status" value="1"/>
</dbReference>
<evidence type="ECO:0000259" key="14">
    <source>
        <dbReference type="Pfam" id="PF00122"/>
    </source>
</evidence>
<proteinExistence type="inferred from homology"/>
<dbReference type="FunCoup" id="G0MW68">
    <property type="interactions" value="741"/>
</dbReference>
<dbReference type="GO" id="GO:0015662">
    <property type="term" value="F:P-type ion transporter activity"/>
    <property type="evidence" value="ECO:0007669"/>
    <property type="project" value="InterPro"/>
</dbReference>
<dbReference type="STRING" id="135651.G0MW68"/>
<dbReference type="InterPro" id="IPR059000">
    <property type="entry name" value="ATPase_P-type_domA"/>
</dbReference>
<dbReference type="InterPro" id="IPR023214">
    <property type="entry name" value="HAD_sf"/>
</dbReference>
<feature type="transmembrane region" description="Helical" evidence="13">
    <location>
        <begin position="117"/>
        <end position="137"/>
    </location>
</feature>
<comment type="subcellular location">
    <subcellularLocation>
        <location evidence="1">Membrane</location>
        <topology evidence="1">Multi-pass membrane protein</topology>
    </subcellularLocation>
</comment>
<dbReference type="InterPro" id="IPR008250">
    <property type="entry name" value="ATPase_P-typ_transduc_dom_A_sf"/>
</dbReference>
<keyword evidence="16" id="KW-1185">Reference proteome</keyword>
<evidence type="ECO:0000256" key="8">
    <source>
        <dbReference type="ARBA" id="ARBA00022842"/>
    </source>
</evidence>
<dbReference type="InParanoid" id="G0MW68"/>
<dbReference type="OMA" id="FSCFQYM"/>
<dbReference type="GO" id="GO:0006874">
    <property type="term" value="P:intracellular calcium ion homeostasis"/>
    <property type="evidence" value="ECO:0007669"/>
    <property type="project" value="TreeGrafter"/>
</dbReference>
<evidence type="ECO:0000256" key="12">
    <source>
        <dbReference type="ARBA" id="ARBA00049360"/>
    </source>
</evidence>
<evidence type="ECO:0000256" key="5">
    <source>
        <dbReference type="ARBA" id="ARBA00022723"/>
    </source>
</evidence>
<accession>G0MW68</accession>
<dbReference type="GO" id="GO:0016887">
    <property type="term" value="F:ATP hydrolysis activity"/>
    <property type="evidence" value="ECO:0007669"/>
    <property type="project" value="InterPro"/>
</dbReference>
<dbReference type="Gene3D" id="3.40.50.1000">
    <property type="entry name" value="HAD superfamily/HAD-like"/>
    <property type="match status" value="1"/>
</dbReference>
<dbReference type="GO" id="GO:0019829">
    <property type="term" value="F:ATPase-coupled monoatomic cation transmembrane transporter activity"/>
    <property type="evidence" value="ECO:0007669"/>
    <property type="project" value="InterPro"/>
</dbReference>
<dbReference type="PRINTS" id="PR00119">
    <property type="entry name" value="CATATPASE"/>
</dbReference>
<sequence>MESEGLIRPTKTGTVLRVNKFRFFTYRKIQYIWYEKECEWVNPADLDSTAPFNTYKNAITDQTGLPEEEVIARRKCYKANTLALPLTPIITILFKEVLSPFYIFQAFSVALWYTDNYAYYASVIVIITVGSAGVACWSTRAQEKRIRTMVGDTIDVEVLRNGKRSIVDGAELVPSDIMILPSHNFVLPCDCLLMNGTVIVNEAMLTGESVPVTKASLREADECGPEIRLSSEHNRHTLFSGTTVLQTRNYKGQPVMVRVLRTGFSTLKGQLVRSILYPRPADQDALKDILIFVGVLGIIAIVGFIYTVIMMIRRAESAKHIIIRSLDIITIVVPPALPAAMSVGIINANNRLRKKKIFCTSPTTINVCGQINVSCFDKTGTLTEDGLDFNCLKAVRKNQEGKPEFTKEFEDLDPAKLAEDQANLNKSGWSIEEAVNSDEETQDFDNVQPTVLRPPPEQAVYHPENHEYSVIKQHPFNSALQRMSVIISTPSEHSAHEMIVFTKGSPEMIASLCVPDTIPKNYTDVVDEYAQRGFRLIAVASKNVHMNFARALKTPRNVMESELEFLGLIVMENRLKPVTLSVINELSVANIRCVMVTGDNLLTAMSVARECGIIRPTKKAYLITHSKTEKDPLGRAKLFIQESVSSFENDIDTDSEVRAFDKKISLQKSKYQMAIAGPTYNVITHEYPELVDRVTTMCDVYARMAPDQKAQLIGALQHIGAKVMMCGDGANDCAALKAAHAGISLSQAEASIAAPFTSNIPDIRCVPEVIKEGRCALVTSYSVSKYMAAYSLNEFLSVMLLYNDGTNISDGQFLYIDLVLITLVALFLGNTAASTKLSAIPPPSRLATSAFYFSVFGQLFLNIATQVPGYVLVRAQKWYIGNPEALDNTTTMIGTAVFFTSCCMYLGYAFIYSRGHPYRRSIFTNYYLCGIIFIIGCINMVMIFTNIPFLMDLMGFVNIPSYPMRIILLAISISGVFISLIYEHFFVERVIAVHFEKYLRDRRLRNGDPSLSPYERMLVEIGATPAWFEQEISISKSINNRKETVESHL</sequence>
<gene>
    <name evidence="15" type="ORF">CAEBREN_18457</name>
</gene>
<dbReference type="GO" id="GO:0046872">
    <property type="term" value="F:metal ion binding"/>
    <property type="evidence" value="ECO:0007669"/>
    <property type="project" value="UniProtKB-KW"/>
</dbReference>
<dbReference type="SUPFAM" id="SSF81665">
    <property type="entry name" value="Calcium ATPase, transmembrane domain M"/>
    <property type="match status" value="1"/>
</dbReference>
<feature type="transmembrane region" description="Helical" evidence="13">
    <location>
        <begin position="289"/>
        <end position="309"/>
    </location>
</feature>
<dbReference type="SFLD" id="SFLDF00027">
    <property type="entry name" value="p-type_atpase"/>
    <property type="match status" value="1"/>
</dbReference>
<dbReference type="SFLD" id="SFLDS00003">
    <property type="entry name" value="Haloacid_Dehalogenase"/>
    <property type="match status" value="1"/>
</dbReference>
<comment type="similarity">
    <text evidence="2">Belongs to the cation transport ATPase (P-type) (TC 3.A.3) family. Type V subfamily.</text>
</comment>
<evidence type="ECO:0000313" key="16">
    <source>
        <dbReference type="Proteomes" id="UP000008068"/>
    </source>
</evidence>
<dbReference type="InterPro" id="IPR047821">
    <property type="entry name" value="P5B-type_ATPase"/>
</dbReference>
<dbReference type="GO" id="GO:0005886">
    <property type="term" value="C:plasma membrane"/>
    <property type="evidence" value="ECO:0007669"/>
    <property type="project" value="UniProtKB-ARBA"/>
</dbReference>
<comment type="catalytic activity">
    <reaction evidence="12">
        <text>ATP + H2O = ADP + phosphate + H(+)</text>
        <dbReference type="Rhea" id="RHEA:13065"/>
        <dbReference type="ChEBI" id="CHEBI:15377"/>
        <dbReference type="ChEBI" id="CHEBI:15378"/>
        <dbReference type="ChEBI" id="CHEBI:30616"/>
        <dbReference type="ChEBI" id="CHEBI:43474"/>
        <dbReference type="ChEBI" id="CHEBI:456216"/>
    </reaction>
</comment>
<feature type="transmembrane region" description="Helical" evidence="13">
    <location>
        <begin position="783"/>
        <end position="801"/>
    </location>
</feature>
<dbReference type="SUPFAM" id="SSF56784">
    <property type="entry name" value="HAD-like"/>
    <property type="match status" value="1"/>
</dbReference>
<feature type="transmembrane region" description="Helical" evidence="13">
    <location>
        <begin position="925"/>
        <end position="950"/>
    </location>
</feature>
<dbReference type="PANTHER" id="PTHR45630:SF9">
    <property type="entry name" value="CATION-TRANSPORTING ATPASE CATP-5"/>
    <property type="match status" value="1"/>
</dbReference>
<dbReference type="Proteomes" id="UP000008068">
    <property type="component" value="Unassembled WGS sequence"/>
</dbReference>
<dbReference type="SUPFAM" id="SSF81653">
    <property type="entry name" value="Calcium ATPase, transduction domain A"/>
    <property type="match status" value="1"/>
</dbReference>
<keyword evidence="9" id="KW-1278">Translocase</keyword>
<dbReference type="InterPro" id="IPR023298">
    <property type="entry name" value="ATPase_P-typ_TM_dom_sf"/>
</dbReference>
<dbReference type="FunFam" id="3.40.1110.10:FF:000130">
    <property type="entry name" value="Cation-transporting ATPase"/>
    <property type="match status" value="1"/>
</dbReference>